<dbReference type="PROSITE" id="PS00478">
    <property type="entry name" value="LIM_DOMAIN_1"/>
    <property type="match status" value="1"/>
</dbReference>
<dbReference type="SUPFAM" id="SSF50044">
    <property type="entry name" value="SH3-domain"/>
    <property type="match status" value="1"/>
</dbReference>
<dbReference type="Pfam" id="PF00018">
    <property type="entry name" value="SH3_1"/>
    <property type="match status" value="1"/>
</dbReference>
<evidence type="ECO:0000256" key="2">
    <source>
        <dbReference type="ARBA" id="ARBA00022723"/>
    </source>
</evidence>
<proteinExistence type="predicted"/>
<evidence type="ECO:0000256" key="1">
    <source>
        <dbReference type="ARBA" id="ARBA00022443"/>
    </source>
</evidence>
<evidence type="ECO:0000256" key="5">
    <source>
        <dbReference type="ARBA" id="ARBA00023038"/>
    </source>
</evidence>
<dbReference type="PANTHER" id="PTHR46218:SF4">
    <property type="entry name" value="LIM AND SH3 DOMAIN PROTEIN LASP"/>
    <property type="match status" value="1"/>
</dbReference>
<evidence type="ECO:0008006" key="13">
    <source>
        <dbReference type="Google" id="ProtNLM"/>
    </source>
</evidence>
<evidence type="ECO:0000256" key="7">
    <source>
        <dbReference type="PROSITE-ProRule" id="PRU00192"/>
    </source>
</evidence>
<keyword evidence="2 6" id="KW-0479">Metal-binding</keyword>
<dbReference type="CDD" id="cd11789">
    <property type="entry name" value="SH3_Nebulin_family_C"/>
    <property type="match status" value="1"/>
</dbReference>
<feature type="compositionally biased region" description="Polar residues" evidence="8">
    <location>
        <begin position="287"/>
        <end position="303"/>
    </location>
</feature>
<dbReference type="Proteomes" id="UP000678499">
    <property type="component" value="Unassembled WGS sequence"/>
</dbReference>
<accession>A0A7R9GBW9</accession>
<dbReference type="InterPro" id="IPR051759">
    <property type="entry name" value="LIM-SH3_domain_protein"/>
</dbReference>
<dbReference type="Pfam" id="PF00412">
    <property type="entry name" value="LIM"/>
    <property type="match status" value="1"/>
</dbReference>
<dbReference type="PANTHER" id="PTHR46218">
    <property type="entry name" value="LASP"/>
    <property type="match status" value="1"/>
</dbReference>
<feature type="compositionally biased region" description="Polar residues" evidence="8">
    <location>
        <begin position="188"/>
        <end position="201"/>
    </location>
</feature>
<dbReference type="Pfam" id="PF00880">
    <property type="entry name" value="Nebulin"/>
    <property type="match status" value="2"/>
</dbReference>
<evidence type="ECO:0000259" key="9">
    <source>
        <dbReference type="PROSITE" id="PS50002"/>
    </source>
</evidence>
<evidence type="ECO:0000256" key="3">
    <source>
        <dbReference type="ARBA" id="ARBA00022737"/>
    </source>
</evidence>
<dbReference type="GO" id="GO:0046872">
    <property type="term" value="F:metal ion binding"/>
    <property type="evidence" value="ECO:0007669"/>
    <property type="project" value="UniProtKB-KW"/>
</dbReference>
<feature type="domain" description="LIM zinc-binding" evidence="10">
    <location>
        <begin position="3"/>
        <end position="63"/>
    </location>
</feature>
<dbReference type="PROSITE" id="PS50023">
    <property type="entry name" value="LIM_DOMAIN_2"/>
    <property type="match status" value="1"/>
</dbReference>
<keyword evidence="12" id="KW-1185">Reference proteome</keyword>
<dbReference type="EMBL" id="CAJPEX010000684">
    <property type="protein sequence ID" value="CAG0916849.1"/>
    <property type="molecule type" value="Genomic_DNA"/>
</dbReference>
<feature type="compositionally biased region" description="Low complexity" evidence="8">
    <location>
        <begin position="254"/>
        <end position="274"/>
    </location>
</feature>
<dbReference type="PROSITE" id="PS50002">
    <property type="entry name" value="SH3"/>
    <property type="match status" value="1"/>
</dbReference>
<dbReference type="PRINTS" id="PR00452">
    <property type="entry name" value="SH3DOMAIN"/>
</dbReference>
<dbReference type="SMART" id="SM00132">
    <property type="entry name" value="LIM"/>
    <property type="match status" value="1"/>
</dbReference>
<organism evidence="11">
    <name type="scientific">Notodromas monacha</name>
    <dbReference type="NCBI Taxonomy" id="399045"/>
    <lineage>
        <taxon>Eukaryota</taxon>
        <taxon>Metazoa</taxon>
        <taxon>Ecdysozoa</taxon>
        <taxon>Arthropoda</taxon>
        <taxon>Crustacea</taxon>
        <taxon>Oligostraca</taxon>
        <taxon>Ostracoda</taxon>
        <taxon>Podocopa</taxon>
        <taxon>Podocopida</taxon>
        <taxon>Cypridocopina</taxon>
        <taxon>Cypridoidea</taxon>
        <taxon>Cyprididae</taxon>
        <taxon>Notodromas</taxon>
    </lineage>
</organism>
<feature type="region of interest" description="Disordered" evidence="8">
    <location>
        <begin position="137"/>
        <end position="316"/>
    </location>
</feature>
<keyword evidence="3" id="KW-0677">Repeat</keyword>
<dbReference type="OrthoDB" id="191061at2759"/>
<evidence type="ECO:0000259" key="10">
    <source>
        <dbReference type="PROSITE" id="PS50023"/>
    </source>
</evidence>
<dbReference type="GO" id="GO:0005737">
    <property type="term" value="C:cytoplasm"/>
    <property type="evidence" value="ECO:0007669"/>
    <property type="project" value="UniProtKB-ARBA"/>
</dbReference>
<keyword evidence="4 6" id="KW-0862">Zinc</keyword>
<dbReference type="InterPro" id="IPR036028">
    <property type="entry name" value="SH3-like_dom_sf"/>
</dbReference>
<evidence type="ECO:0000313" key="11">
    <source>
        <dbReference type="EMBL" id="CAD7276697.1"/>
    </source>
</evidence>
<evidence type="ECO:0000256" key="4">
    <source>
        <dbReference type="ARBA" id="ARBA00022833"/>
    </source>
</evidence>
<dbReference type="SMART" id="SM00227">
    <property type="entry name" value="NEBU"/>
    <property type="match status" value="2"/>
</dbReference>
<dbReference type="CDD" id="cd09447">
    <property type="entry name" value="LIM_LASP"/>
    <property type="match status" value="1"/>
</dbReference>
<evidence type="ECO:0000256" key="6">
    <source>
        <dbReference type="PROSITE-ProRule" id="PRU00125"/>
    </source>
</evidence>
<feature type="compositionally biased region" description="Polar residues" evidence="8">
    <location>
        <begin position="147"/>
        <end position="164"/>
    </location>
</feature>
<evidence type="ECO:0000313" key="12">
    <source>
        <dbReference type="Proteomes" id="UP000678499"/>
    </source>
</evidence>
<dbReference type="PROSITE" id="PS51216">
    <property type="entry name" value="NEBULIN"/>
    <property type="match status" value="2"/>
</dbReference>
<dbReference type="Gene3D" id="2.30.30.40">
    <property type="entry name" value="SH3 Domains"/>
    <property type="match status" value="1"/>
</dbReference>
<dbReference type="SUPFAM" id="SSF57716">
    <property type="entry name" value="Glucocorticoid receptor-like (DNA-binding domain)"/>
    <property type="match status" value="1"/>
</dbReference>
<dbReference type="InterPro" id="IPR000900">
    <property type="entry name" value="Nebulin_repeat"/>
</dbReference>
<dbReference type="AlphaFoldDB" id="A0A7R9GBW9"/>
<protein>
    <recommendedName>
        <fullName evidence="13">LIM and SH3 domain protein Lasp</fullName>
    </recommendedName>
</protein>
<gene>
    <name evidence="11" type="ORF">NMOB1V02_LOCUS4448</name>
</gene>
<dbReference type="InterPro" id="IPR001781">
    <property type="entry name" value="Znf_LIM"/>
</dbReference>
<feature type="domain" description="SH3" evidence="9">
    <location>
        <begin position="434"/>
        <end position="494"/>
    </location>
</feature>
<dbReference type="Gene3D" id="2.10.110.10">
    <property type="entry name" value="Cysteine Rich Protein"/>
    <property type="match status" value="1"/>
</dbReference>
<dbReference type="GO" id="GO:0051015">
    <property type="term" value="F:actin filament binding"/>
    <property type="evidence" value="ECO:0007669"/>
    <property type="project" value="TreeGrafter"/>
</dbReference>
<dbReference type="PRINTS" id="PR00499">
    <property type="entry name" value="P67PHOX"/>
</dbReference>
<dbReference type="FunFam" id="2.10.110.10:FF:000087">
    <property type="entry name" value="LIM zinc-binding domain-containing Nebulette"/>
    <property type="match status" value="1"/>
</dbReference>
<dbReference type="GO" id="GO:0005925">
    <property type="term" value="C:focal adhesion"/>
    <property type="evidence" value="ECO:0007669"/>
    <property type="project" value="TreeGrafter"/>
</dbReference>
<dbReference type="SMART" id="SM00326">
    <property type="entry name" value="SH3"/>
    <property type="match status" value="1"/>
</dbReference>
<sequence>MSKQCAKCSKTVYPLEELKCLDKTWHKGCFKCWVCGMTLNMRTYKGFNKFPYCEAHIPKPKATTVAETPEFQRIAENTKIQSNVQYHADFEKAKGKYTTVADDPETMRIKEASKIISNVTYHGDLQKKAQMEMRRKLSPENGEDDNSNTSMMQANPGSVPTPNANYARAANKVLPAPDHGPMGDSPYSARQSSTVVYTSQRGPMEQPTGPQRHIGSIADYDPMSGDYRGQHAFRGHPQPQQHVGPATHQMHRVPQQSQRGYPPGGQQYPAQPADYYPPPPQQQQQQHGYSSAPASKPTQSLGNDSEDMSKESSLVTQRRAYTPWLVDRIRELNLLDEMEANQISRDTGPSVDSECVVERTSSDHGDGESVSESCFFSIVATTTTTNDDGIVDVSSSHVVPIRVIASSSSVSSFSSVTMEDGVSNAVVTSGDRELTSRCYRAMYDYAAADDDEVSFKDGDLIINCSNIDEGWMTGTVQRTMRTGMLPANYVEPAN</sequence>
<name>A0A7R9GBW9_9CRUS</name>
<keyword evidence="5 6" id="KW-0440">LIM domain</keyword>
<dbReference type="EMBL" id="OA882721">
    <property type="protein sequence ID" value="CAD7276697.1"/>
    <property type="molecule type" value="Genomic_DNA"/>
</dbReference>
<evidence type="ECO:0000256" key="8">
    <source>
        <dbReference type="SAM" id="MobiDB-lite"/>
    </source>
</evidence>
<reference evidence="11" key="1">
    <citation type="submission" date="2020-11" db="EMBL/GenBank/DDBJ databases">
        <authorList>
            <person name="Tran Van P."/>
        </authorList>
    </citation>
    <scope>NUCLEOTIDE SEQUENCE</scope>
</reference>
<keyword evidence="1 7" id="KW-0728">SH3 domain</keyword>
<dbReference type="InterPro" id="IPR001452">
    <property type="entry name" value="SH3_domain"/>
</dbReference>
<dbReference type="FunFam" id="2.30.30.40:FF:000007">
    <property type="entry name" value="nebulin isoform X1"/>
    <property type="match status" value="1"/>
</dbReference>